<evidence type="ECO:0000313" key="2">
    <source>
        <dbReference type="EMBL" id="ORE14077.1"/>
    </source>
</evidence>
<name>A0A0A1N797_RHIZD</name>
<proteinExistence type="predicted"/>
<evidence type="ECO:0008006" key="4">
    <source>
        <dbReference type="Google" id="ProtNLM"/>
    </source>
</evidence>
<dbReference type="EMBL" id="KV921492">
    <property type="protein sequence ID" value="ORE14077.1"/>
    <property type="molecule type" value="Genomic_DNA"/>
</dbReference>
<protein>
    <recommendedName>
        <fullName evidence="4">Beta/gamma crystallin 'Greek key' domain-containing protein</fullName>
    </recommendedName>
</protein>
<accession>A0A0A1N797</accession>
<dbReference type="Proteomes" id="UP000242381">
    <property type="component" value="Unassembled WGS sequence"/>
</dbReference>
<dbReference type="Gene3D" id="2.60.20.10">
    <property type="entry name" value="Crystallins"/>
    <property type="match status" value="1"/>
</dbReference>
<dbReference type="AlphaFoldDB" id="A0A0A1N797"/>
<feature type="signal peptide" evidence="1">
    <location>
        <begin position="1"/>
        <end position="20"/>
    </location>
</feature>
<sequence length="119" mass="13127">MRFTLVSFISAALLMKVTEAGWSFTIYENAGYGGKYLSYSGRSPVQSCHDIDSRLDNKVSSFKYTTTCCNLKMYDGHGCSGAVLGSTTDNWNVNQISSGNNDRMSSFHIDCRKTAYACV</sequence>
<evidence type="ECO:0000256" key="1">
    <source>
        <dbReference type="SAM" id="SignalP"/>
    </source>
</evidence>
<evidence type="ECO:0000313" key="3">
    <source>
        <dbReference type="Proteomes" id="UP000242381"/>
    </source>
</evidence>
<dbReference type="VEuPathDB" id="FungiDB:BCV72DRAFT_62694"/>
<reference evidence="2 3" key="1">
    <citation type="journal article" date="2016" name="Proc. Natl. Acad. Sci. U.S.A.">
        <title>Lipid metabolic changes in an early divergent fungus govern the establishment of a mutualistic symbiosis with endobacteria.</title>
        <authorList>
            <person name="Lastovetsky O.A."/>
            <person name="Gaspar M.L."/>
            <person name="Mondo S.J."/>
            <person name="LaButti K.M."/>
            <person name="Sandor L."/>
            <person name="Grigoriev I.V."/>
            <person name="Henry S.A."/>
            <person name="Pawlowska T.E."/>
        </authorList>
    </citation>
    <scope>NUCLEOTIDE SEQUENCE [LARGE SCALE GENOMIC DNA]</scope>
    <source>
        <strain evidence="2 3">ATCC 11559</strain>
    </source>
</reference>
<keyword evidence="1" id="KW-0732">Signal</keyword>
<gene>
    <name evidence="2" type="ORF">BCV71DRAFT_276798</name>
</gene>
<dbReference type="OMA" id="VQSCHDI"/>
<feature type="chain" id="PRO_5030003880" description="Beta/gamma crystallin 'Greek key' domain-containing protein" evidence="1">
    <location>
        <begin position="21"/>
        <end position="119"/>
    </location>
</feature>
<organism evidence="2 3">
    <name type="scientific">Rhizopus microsporus</name>
    <dbReference type="NCBI Taxonomy" id="58291"/>
    <lineage>
        <taxon>Eukaryota</taxon>
        <taxon>Fungi</taxon>
        <taxon>Fungi incertae sedis</taxon>
        <taxon>Mucoromycota</taxon>
        <taxon>Mucoromycotina</taxon>
        <taxon>Mucoromycetes</taxon>
        <taxon>Mucorales</taxon>
        <taxon>Mucorineae</taxon>
        <taxon>Rhizopodaceae</taxon>
        <taxon>Rhizopus</taxon>
    </lineage>
</organism>